<proteinExistence type="predicted"/>
<sequence>MRFGTRLGLAAVVLIVLGSFINRNFGIGDSRSVGLIPMLWESAPAAVLISLVYLILLVLCVLLSALLITTSLVIRHAEASEEATTTTESASDSL</sequence>
<comment type="caution">
    <text evidence="2">The sequence shown here is derived from an EMBL/GenBank/DDBJ whole genome shotgun (WGS) entry which is preliminary data.</text>
</comment>
<feature type="transmembrane region" description="Helical" evidence="1">
    <location>
        <begin position="47"/>
        <end position="68"/>
    </location>
</feature>
<dbReference type="RefSeq" id="WP_255866508.1">
    <property type="nucleotide sequence ID" value="NZ_CP104263.1"/>
</dbReference>
<protein>
    <submittedName>
        <fullName evidence="2">Uncharacterized protein</fullName>
    </submittedName>
</protein>
<keyword evidence="1" id="KW-0812">Transmembrane</keyword>
<evidence type="ECO:0000313" key="3">
    <source>
        <dbReference type="Proteomes" id="UP001206924"/>
    </source>
</evidence>
<organism evidence="2 3">
    <name type="scientific">Arthrobacter jinronghuae</name>
    <dbReference type="NCBI Taxonomy" id="2964609"/>
    <lineage>
        <taxon>Bacteria</taxon>
        <taxon>Bacillati</taxon>
        <taxon>Actinomycetota</taxon>
        <taxon>Actinomycetes</taxon>
        <taxon>Micrococcales</taxon>
        <taxon>Micrococcaceae</taxon>
        <taxon>Arthrobacter</taxon>
    </lineage>
</organism>
<evidence type="ECO:0000256" key="1">
    <source>
        <dbReference type="SAM" id="Phobius"/>
    </source>
</evidence>
<keyword evidence="1" id="KW-0472">Membrane</keyword>
<dbReference type="EMBL" id="JANFLP010000018">
    <property type="protein sequence ID" value="MCQ1951479.1"/>
    <property type="molecule type" value="Genomic_DNA"/>
</dbReference>
<keyword evidence="3" id="KW-1185">Reference proteome</keyword>
<reference evidence="2 3" key="1">
    <citation type="submission" date="2022-07" db="EMBL/GenBank/DDBJ databases">
        <title>Novel species in genus Arthrobacter.</title>
        <authorList>
            <person name="Liu Y."/>
        </authorList>
    </citation>
    <scope>NUCLEOTIDE SEQUENCE [LARGE SCALE GENOMIC DNA]</scope>
    <source>
        <strain evidence="3">zg-Y859</strain>
    </source>
</reference>
<gene>
    <name evidence="2" type="ORF">NNX28_16275</name>
</gene>
<accession>A0ABT1NXP8</accession>
<evidence type="ECO:0000313" key="2">
    <source>
        <dbReference type="EMBL" id="MCQ1951479.1"/>
    </source>
</evidence>
<name>A0ABT1NXP8_9MICC</name>
<keyword evidence="1" id="KW-1133">Transmembrane helix</keyword>
<dbReference type="Proteomes" id="UP001206924">
    <property type="component" value="Unassembled WGS sequence"/>
</dbReference>